<dbReference type="eggNOG" id="COG2226">
    <property type="taxonomic scope" value="Bacteria"/>
</dbReference>
<comment type="pathway">
    <text evidence="5">Quinol/quinone metabolism; menaquinone biosynthesis; menaquinol from 1,4-dihydroxy-2-naphthoate: step 2/2.</text>
</comment>
<evidence type="ECO:0000313" key="6">
    <source>
        <dbReference type="EMBL" id="EFV44633.2"/>
    </source>
</evidence>
<dbReference type="GO" id="GO:0006744">
    <property type="term" value="P:ubiquinone biosynthetic process"/>
    <property type="evidence" value="ECO:0007669"/>
    <property type="project" value="UniProtKB-UniPathway"/>
</dbReference>
<dbReference type="GO" id="GO:0009234">
    <property type="term" value="P:menaquinone biosynthetic process"/>
    <property type="evidence" value="ECO:0007669"/>
    <property type="project" value="UniProtKB-UniRule"/>
</dbReference>
<name>E5Y5S1_BILW3</name>
<keyword evidence="6" id="KW-0830">Ubiquinone</keyword>
<sequence>MNAENSQELLEEKTGTATDAHAAKVSGLFARIVKWYDPLNRLLSLGLDQGWRKCLADAVLPGQAEGKRVLDLAAGTLDVTLAVRKRHPAAQVLAMDFCPPMLVHGQKKLSGEDKDFVLSVGADARALPLPDACMDGLTMAFGIRNIAPRSASFAEMARVLKPRGRACILEFGTGKTRIWLGIYNFYLKRILPVVGRLSGDPGAYAYLARSIIEFPSADALSDEMRAAGFKRIYHIPLCSGIVCLHVAEKG</sequence>
<dbReference type="GO" id="GO:0032259">
    <property type="term" value="P:methylation"/>
    <property type="evidence" value="ECO:0007669"/>
    <property type="project" value="UniProtKB-KW"/>
</dbReference>
<dbReference type="PROSITE" id="PS51608">
    <property type="entry name" value="SAM_MT_UBIE"/>
    <property type="match status" value="1"/>
</dbReference>
<keyword evidence="1 5" id="KW-0474">Menaquinone biosynthesis</keyword>
<dbReference type="SUPFAM" id="SSF53335">
    <property type="entry name" value="S-adenosyl-L-methionine-dependent methyltransferases"/>
    <property type="match status" value="1"/>
</dbReference>
<keyword evidence="4 5" id="KW-0949">S-adenosyl-L-methionine</keyword>
<dbReference type="Proteomes" id="UP000006034">
    <property type="component" value="Unassembled WGS sequence"/>
</dbReference>
<dbReference type="Gene3D" id="3.40.50.150">
    <property type="entry name" value="Vaccinia Virus protein VP39"/>
    <property type="match status" value="1"/>
</dbReference>
<comment type="similarity">
    <text evidence="5">Belongs to the class I-like SAM-binding methyltransferase superfamily. MenG/UbiE family.</text>
</comment>
<dbReference type="GeneID" id="78086655"/>
<evidence type="ECO:0000256" key="4">
    <source>
        <dbReference type="ARBA" id="ARBA00022691"/>
    </source>
</evidence>
<protein>
    <recommendedName>
        <fullName evidence="5">Demethylmenaquinone methyltransferase</fullName>
        <ecNumber evidence="5">2.1.1.163</ecNumber>
    </recommendedName>
</protein>
<accession>E5Y5S1</accession>
<dbReference type="InterPro" id="IPR004033">
    <property type="entry name" value="UbiE/COQ5_MeTrFase"/>
</dbReference>
<feature type="binding site" evidence="5">
    <location>
        <position position="76"/>
    </location>
    <ligand>
        <name>S-adenosyl-L-methionine</name>
        <dbReference type="ChEBI" id="CHEBI:59789"/>
    </ligand>
</feature>
<reference evidence="6 7" key="1">
    <citation type="submission" date="2010-10" db="EMBL/GenBank/DDBJ databases">
        <authorList>
            <consortium name="The Broad Institute Genome Sequencing Platform"/>
            <person name="Ward D."/>
            <person name="Earl A."/>
            <person name="Feldgarden M."/>
            <person name="Young S.K."/>
            <person name="Gargeya S."/>
            <person name="Zeng Q."/>
            <person name="Alvarado L."/>
            <person name="Berlin A."/>
            <person name="Bochicchio J."/>
            <person name="Chapman S.B."/>
            <person name="Chen Z."/>
            <person name="Freedman E."/>
            <person name="Gellesch M."/>
            <person name="Goldberg J."/>
            <person name="Griggs A."/>
            <person name="Gujja S."/>
            <person name="Heilman E."/>
            <person name="Heiman D."/>
            <person name="Howarth C."/>
            <person name="Mehta T."/>
            <person name="Neiman D."/>
            <person name="Pearson M."/>
            <person name="Roberts A."/>
            <person name="Saif S."/>
            <person name="Shea T."/>
            <person name="Shenoy N."/>
            <person name="Sisk P."/>
            <person name="Stolte C."/>
            <person name="Sykes S."/>
            <person name="White J."/>
            <person name="Yandava C."/>
            <person name="Allen-Vercoe E."/>
            <person name="Sibley C."/>
            <person name="Ambrose C.E."/>
            <person name="Strauss J."/>
            <person name="Daigneault M."/>
            <person name="Haas B."/>
            <person name="Nusbaum C."/>
            <person name="Birren B."/>
        </authorList>
    </citation>
    <scope>NUCLEOTIDE SEQUENCE [LARGE SCALE GENOMIC DNA]</scope>
    <source>
        <strain evidence="6 7">3_1_6</strain>
    </source>
</reference>
<dbReference type="HOGENOM" id="CLU_037990_0_0_7"/>
<gene>
    <name evidence="5" type="primary">menG</name>
    <name evidence="6" type="ORF">HMPREF0179_01534</name>
</gene>
<feature type="binding site" evidence="5">
    <location>
        <position position="96"/>
    </location>
    <ligand>
        <name>S-adenosyl-L-methionine</name>
        <dbReference type="ChEBI" id="CHEBI:59789"/>
    </ligand>
</feature>
<keyword evidence="2 5" id="KW-0489">Methyltransferase</keyword>
<dbReference type="NCBIfam" id="TIGR01934">
    <property type="entry name" value="MenG_MenH_UbiE"/>
    <property type="match status" value="1"/>
</dbReference>
<dbReference type="PANTHER" id="PTHR43591">
    <property type="entry name" value="METHYLTRANSFERASE"/>
    <property type="match status" value="1"/>
</dbReference>
<comment type="catalytic activity">
    <reaction evidence="5">
        <text>a 2-demethylmenaquinol + S-adenosyl-L-methionine = a menaquinol + S-adenosyl-L-homocysteine + H(+)</text>
        <dbReference type="Rhea" id="RHEA:42640"/>
        <dbReference type="Rhea" id="RHEA-COMP:9539"/>
        <dbReference type="Rhea" id="RHEA-COMP:9563"/>
        <dbReference type="ChEBI" id="CHEBI:15378"/>
        <dbReference type="ChEBI" id="CHEBI:18151"/>
        <dbReference type="ChEBI" id="CHEBI:55437"/>
        <dbReference type="ChEBI" id="CHEBI:57856"/>
        <dbReference type="ChEBI" id="CHEBI:59789"/>
        <dbReference type="EC" id="2.1.1.163"/>
    </reaction>
</comment>
<dbReference type="InterPro" id="IPR029063">
    <property type="entry name" value="SAM-dependent_MTases_sf"/>
</dbReference>
<dbReference type="CDD" id="cd02440">
    <property type="entry name" value="AdoMet_MTases"/>
    <property type="match status" value="1"/>
</dbReference>
<comment type="function">
    <text evidence="5">Methyltransferase required for the conversion of demethylmenaquinol (DMKH2) to menaquinol (MKH2).</text>
</comment>
<dbReference type="HAMAP" id="MF_01813">
    <property type="entry name" value="MenG_UbiE_methyltr"/>
    <property type="match status" value="1"/>
</dbReference>
<evidence type="ECO:0000256" key="3">
    <source>
        <dbReference type="ARBA" id="ARBA00022679"/>
    </source>
</evidence>
<dbReference type="EC" id="2.1.1.163" evidence="5"/>
<keyword evidence="3 5" id="KW-0808">Transferase</keyword>
<dbReference type="UniPathway" id="UPA00079">
    <property type="reaction ID" value="UER00169"/>
</dbReference>
<evidence type="ECO:0000256" key="5">
    <source>
        <dbReference type="HAMAP-Rule" id="MF_01813"/>
    </source>
</evidence>
<evidence type="ECO:0000256" key="2">
    <source>
        <dbReference type="ARBA" id="ARBA00022603"/>
    </source>
</evidence>
<proteinExistence type="inferred from homology"/>
<dbReference type="AlphaFoldDB" id="E5Y5S1"/>
<organism evidence="6 7">
    <name type="scientific">Bilophila wadsworthia (strain 3_1_6)</name>
    <dbReference type="NCBI Taxonomy" id="563192"/>
    <lineage>
        <taxon>Bacteria</taxon>
        <taxon>Pseudomonadati</taxon>
        <taxon>Thermodesulfobacteriota</taxon>
        <taxon>Desulfovibrionia</taxon>
        <taxon>Desulfovibrionales</taxon>
        <taxon>Desulfovibrionaceae</taxon>
        <taxon>Bilophila</taxon>
    </lineage>
</organism>
<dbReference type="PANTHER" id="PTHR43591:SF24">
    <property type="entry name" value="2-METHOXY-6-POLYPRENYL-1,4-BENZOQUINOL METHYLASE, MITOCHONDRIAL"/>
    <property type="match status" value="1"/>
</dbReference>
<reference evidence="6 7" key="2">
    <citation type="submission" date="2013-04" db="EMBL/GenBank/DDBJ databases">
        <title>The Genome Sequence of Bilophila wadsworthia 3_1_6.</title>
        <authorList>
            <consortium name="The Broad Institute Genomics Platform"/>
            <person name="Earl A."/>
            <person name="Ward D."/>
            <person name="Feldgarden M."/>
            <person name="Gevers D."/>
            <person name="Sibley C."/>
            <person name="Strauss J."/>
            <person name="Allen-Vercoe E."/>
            <person name="Walker B."/>
            <person name="Young S."/>
            <person name="Zeng Q."/>
            <person name="Gargeya S."/>
            <person name="Fitzgerald M."/>
            <person name="Haas B."/>
            <person name="Abouelleil A."/>
            <person name="Allen A.W."/>
            <person name="Alvarado L."/>
            <person name="Arachchi H.M."/>
            <person name="Berlin A.M."/>
            <person name="Chapman S.B."/>
            <person name="Gainer-Dewar J."/>
            <person name="Goldberg J."/>
            <person name="Griggs A."/>
            <person name="Gujja S."/>
            <person name="Hansen M."/>
            <person name="Howarth C."/>
            <person name="Imamovic A."/>
            <person name="Ireland A."/>
            <person name="Larimer J."/>
            <person name="McCowan C."/>
            <person name="Murphy C."/>
            <person name="Pearson M."/>
            <person name="Poon T.W."/>
            <person name="Priest M."/>
            <person name="Roberts A."/>
            <person name="Saif S."/>
            <person name="Shea T."/>
            <person name="Sisk P."/>
            <person name="Sykes S."/>
            <person name="Wortman J."/>
            <person name="Nusbaum C."/>
            <person name="Birren B."/>
        </authorList>
    </citation>
    <scope>NUCLEOTIDE SEQUENCE [LARGE SCALE GENOMIC DNA]</scope>
    <source>
        <strain evidence="6 7">3_1_6</strain>
    </source>
</reference>
<dbReference type="UniPathway" id="UPA00232"/>
<evidence type="ECO:0000256" key="1">
    <source>
        <dbReference type="ARBA" id="ARBA00022428"/>
    </source>
</evidence>
<dbReference type="EMBL" id="ADCP02000001">
    <property type="protein sequence ID" value="EFV44633.2"/>
    <property type="molecule type" value="Genomic_DNA"/>
</dbReference>
<comment type="caution">
    <text evidence="5">Lacks conserved residue(s) required for the propagation of feature annotation.</text>
</comment>
<feature type="binding site" evidence="5">
    <location>
        <begin position="123"/>
        <end position="124"/>
    </location>
    <ligand>
        <name>S-adenosyl-L-methionine</name>
        <dbReference type="ChEBI" id="CHEBI:59789"/>
    </ligand>
</feature>
<comment type="caution">
    <text evidence="6">The sequence shown here is derived from an EMBL/GenBank/DDBJ whole genome shotgun (WGS) entry which is preliminary data.</text>
</comment>
<keyword evidence="7" id="KW-1185">Reference proteome</keyword>
<evidence type="ECO:0000313" key="7">
    <source>
        <dbReference type="Proteomes" id="UP000006034"/>
    </source>
</evidence>
<dbReference type="STRING" id="563192.HMPREF0179_01534"/>
<dbReference type="Pfam" id="PF01209">
    <property type="entry name" value="Ubie_methyltran"/>
    <property type="match status" value="1"/>
</dbReference>
<dbReference type="InterPro" id="IPR023576">
    <property type="entry name" value="UbiE/COQ5_MeTrFase_CS"/>
</dbReference>
<dbReference type="PROSITE" id="PS01183">
    <property type="entry name" value="UBIE_1"/>
    <property type="match status" value="1"/>
</dbReference>
<dbReference type="RefSeq" id="WP_016360842.1">
    <property type="nucleotide sequence ID" value="NZ_KE150238.1"/>
</dbReference>
<dbReference type="GO" id="GO:0043770">
    <property type="term" value="F:demethylmenaquinone methyltransferase activity"/>
    <property type="evidence" value="ECO:0007669"/>
    <property type="project" value="UniProtKB-UniRule"/>
</dbReference>
<dbReference type="OrthoDB" id="9808140at2"/>